<proteinExistence type="predicted"/>
<dbReference type="InterPro" id="IPR006837">
    <property type="entry name" value="Divergent_DAC"/>
</dbReference>
<dbReference type="AlphaFoldDB" id="E1YEZ0"/>
<dbReference type="SUPFAM" id="SSF88713">
    <property type="entry name" value="Glycoside hydrolase/deacetylase"/>
    <property type="match status" value="1"/>
</dbReference>
<name>E1YEZ0_9BACT</name>
<accession>E1YEZ0</accession>
<dbReference type="Pfam" id="PF04748">
    <property type="entry name" value="Polysacc_deac_2"/>
    <property type="match status" value="1"/>
</dbReference>
<evidence type="ECO:0008006" key="2">
    <source>
        <dbReference type="Google" id="ProtNLM"/>
    </source>
</evidence>
<reference evidence="1" key="1">
    <citation type="journal article" date="2011" name="Environ. Microbiol.">
        <title>Genomic insights into the metabolic potential of the polycyclic aromatic hydrocarbon degrading sulfate-reducing Deltaproteobacterium N47.</title>
        <authorList>
            <person name="Bergmann F."/>
            <person name="Selesi D."/>
            <person name="Weinmaier T."/>
            <person name="Tischler P."/>
            <person name="Rattei T."/>
            <person name="Meckenstock R.U."/>
        </authorList>
    </citation>
    <scope>NUCLEOTIDE SEQUENCE</scope>
</reference>
<protein>
    <recommendedName>
        <fullName evidence="2">Divergent polysaccharide deacetylase family protein</fullName>
    </recommendedName>
</protein>
<dbReference type="CDD" id="cd10936">
    <property type="entry name" value="CE4_DAC2"/>
    <property type="match status" value="1"/>
</dbReference>
<dbReference type="PANTHER" id="PTHR30105:SF2">
    <property type="entry name" value="DIVERGENT POLYSACCHARIDE DEACETYLASE SUPERFAMILY"/>
    <property type="match status" value="1"/>
</dbReference>
<gene>
    <name evidence="1" type="ORF">N47_J01150</name>
</gene>
<sequence length="301" mass="34271">MKSVAGFFILLVLVIGAGFLAKYFIPEKKPLPVKIQVPLKIKEQKKKVTLKPPVFEVYPKEEKHYVKIQPIKIKSLKHNLPDVAIIIDDIGYHPDLEKKYLELDAAFTFSVLPFSPYKNITIEAARKKGREIMLHLPMEPNEYPEISPGPGALLTSMSPDQLISQINEDIDDVPFIKGVNNHMGSKMSASDVQMNQIFSVLKARGLYFIDSKTGPKTYGRESARLFKLTFAERDVFIDHKQDREFIKNQIYELIKIANRHGKAIAIMHPYPLTYQVVSEMLPYMKKKMNIVPASAIVKDSS</sequence>
<dbReference type="Gene3D" id="3.20.20.370">
    <property type="entry name" value="Glycoside hydrolase/deacetylase"/>
    <property type="match status" value="1"/>
</dbReference>
<organism evidence="1">
    <name type="scientific">uncultured Desulfobacterium sp</name>
    <dbReference type="NCBI Taxonomy" id="201089"/>
    <lineage>
        <taxon>Bacteria</taxon>
        <taxon>Pseudomonadati</taxon>
        <taxon>Thermodesulfobacteriota</taxon>
        <taxon>Desulfobacteria</taxon>
        <taxon>Desulfobacterales</taxon>
        <taxon>Desulfobacteriaceae</taxon>
        <taxon>Desulfobacterium</taxon>
        <taxon>environmental samples</taxon>
    </lineage>
</organism>
<dbReference type="PANTHER" id="PTHR30105">
    <property type="entry name" value="UNCHARACTERIZED YIBQ-RELATED"/>
    <property type="match status" value="1"/>
</dbReference>
<dbReference type="InterPro" id="IPR011330">
    <property type="entry name" value="Glyco_hydro/deAcase_b/a-brl"/>
</dbReference>
<evidence type="ECO:0000313" key="1">
    <source>
        <dbReference type="EMBL" id="CBX29134.1"/>
    </source>
</evidence>
<dbReference type="GO" id="GO:0005975">
    <property type="term" value="P:carbohydrate metabolic process"/>
    <property type="evidence" value="ECO:0007669"/>
    <property type="project" value="InterPro"/>
</dbReference>
<dbReference type="EMBL" id="FR695872">
    <property type="protein sequence ID" value="CBX29134.1"/>
    <property type="molecule type" value="Genomic_DNA"/>
</dbReference>